<dbReference type="RefSeq" id="WP_112668486.1">
    <property type="nucleotide sequence ID" value="NZ_UASJ01000015.1"/>
</dbReference>
<name>A0A2X3BN42_9ACTO</name>
<gene>
    <name evidence="1" type="ORF">NCTC11820_02189</name>
</gene>
<dbReference type="Proteomes" id="UP000250245">
    <property type="component" value="Unassembled WGS sequence"/>
</dbReference>
<accession>A0A2X3BN42</accession>
<proteinExistence type="predicted"/>
<sequence length="364" mass="40691">MEANLAEYLDMTCATVGGAWWVTTEGKIIINPNNEVNIWKNIPFFIIGQTPLDGGKLAVNGVELLQEPVLEQVENPFIIGKSRLDHAAAGANLTDKGFIIGKSRLNETTLTGIAKNTAWAIEKPTAPPLFTDRYNTGRRSFYYIDLGTSFASNETVSEIVVENHTAIKEDNSWNDSTKTYKASDNNIAAIYGQSARSVKANASTAQNAQQLAEYLLKRPQEQIAGLKVSSVQMNALNCSKTLAALDLFDYCQVRFKEETSDHQIYAFESQLTPYTWKERLYLTPAKKGKSAVSKPIQFNRGDILTAEQINKYLLNQEDNESDLAFIEALNVDLMEEDFNKLKKELDYLNILQDGIEVEYGCEDI</sequence>
<dbReference type="EMBL" id="UASJ01000015">
    <property type="protein sequence ID" value="SQC02301.1"/>
    <property type="molecule type" value="Genomic_DNA"/>
</dbReference>
<dbReference type="AlphaFoldDB" id="A0A2X3BN42"/>
<organism evidence="1 2">
    <name type="scientific">Mobiluncus curtisii</name>
    <dbReference type="NCBI Taxonomy" id="2051"/>
    <lineage>
        <taxon>Bacteria</taxon>
        <taxon>Bacillati</taxon>
        <taxon>Actinomycetota</taxon>
        <taxon>Actinomycetes</taxon>
        <taxon>Actinomycetales</taxon>
        <taxon>Actinomycetaceae</taxon>
        <taxon>Mobiluncus</taxon>
    </lineage>
</organism>
<reference evidence="1 2" key="1">
    <citation type="submission" date="2018-06" db="EMBL/GenBank/DDBJ databases">
        <authorList>
            <consortium name="Pathogen Informatics"/>
            <person name="Doyle S."/>
        </authorList>
    </citation>
    <scope>NUCLEOTIDE SEQUENCE [LARGE SCALE GENOMIC DNA]</scope>
    <source>
        <strain evidence="1 2">NCTC11820</strain>
    </source>
</reference>
<evidence type="ECO:0000313" key="2">
    <source>
        <dbReference type="Proteomes" id="UP000250245"/>
    </source>
</evidence>
<protein>
    <submittedName>
        <fullName evidence="1">Uncharacterized protein</fullName>
    </submittedName>
</protein>
<evidence type="ECO:0000313" key="1">
    <source>
        <dbReference type="EMBL" id="SQC02301.1"/>
    </source>
</evidence>